<protein>
    <recommendedName>
        <fullName evidence="1">Phospholipase/carboxylesterase/thioesterase domain-containing protein</fullName>
    </recommendedName>
</protein>
<proteinExistence type="predicted"/>
<feature type="domain" description="Phospholipase/carboxylesterase/thioesterase" evidence="1">
    <location>
        <begin position="123"/>
        <end position="238"/>
    </location>
</feature>
<dbReference type="RefSeq" id="WP_163671146.1">
    <property type="nucleotide sequence ID" value="NZ_QZCE01000002.1"/>
</dbReference>
<sequence length="267" mass="30089">MLSKLFKCLQQTSFIGLILAIIVVESAGAQIKVQNFSNVLFKSSSSESGRVSESNGTIVILPPAYDEKETYPALVLLPSTGGRPIDYFRGPFAERYQSRNDNPYILILPDIQSNESAYSSGEAWLATIEQYEKLVGSNLDFLIPKYNIDSSRIVIGGYSLGGDLSWALSLRNPSVFRGVIAVGSQSNIRNDLNMPKLAVNDSRFFMIMGEEDWRLQRMRLAVDELARYNITHRFEIIPNADHYTIFNQYPVGEIFTEAIDFILFDEM</sequence>
<dbReference type="Proteomes" id="UP000473574">
    <property type="component" value="Unassembled WGS sequence"/>
</dbReference>
<name>A0A6M0SH17_9CYAN</name>
<evidence type="ECO:0000313" key="2">
    <source>
        <dbReference type="EMBL" id="NEZ67868.1"/>
    </source>
</evidence>
<evidence type="ECO:0000313" key="3">
    <source>
        <dbReference type="Proteomes" id="UP000473574"/>
    </source>
</evidence>
<comment type="caution">
    <text evidence="2">The sequence shown here is derived from an EMBL/GenBank/DDBJ whole genome shotgun (WGS) entry which is preliminary data.</text>
</comment>
<dbReference type="GO" id="GO:0016787">
    <property type="term" value="F:hydrolase activity"/>
    <property type="evidence" value="ECO:0007669"/>
    <property type="project" value="InterPro"/>
</dbReference>
<dbReference type="InterPro" id="IPR029058">
    <property type="entry name" value="AB_hydrolase_fold"/>
</dbReference>
<dbReference type="EMBL" id="QZCE01000002">
    <property type="protein sequence ID" value="NEZ67868.1"/>
    <property type="molecule type" value="Genomic_DNA"/>
</dbReference>
<organism evidence="2 3">
    <name type="scientific">Adonisia turfae CCMR0082</name>
    <dbReference type="NCBI Taxonomy" id="2304604"/>
    <lineage>
        <taxon>Bacteria</taxon>
        <taxon>Bacillati</taxon>
        <taxon>Cyanobacteriota</taxon>
        <taxon>Adonisia</taxon>
        <taxon>Adonisia turfae</taxon>
    </lineage>
</organism>
<dbReference type="InterPro" id="IPR003140">
    <property type="entry name" value="PLipase/COase/thioEstase"/>
</dbReference>
<accession>A0A6M0SH17</accession>
<dbReference type="Gene3D" id="3.40.50.1820">
    <property type="entry name" value="alpha/beta hydrolase"/>
    <property type="match status" value="1"/>
</dbReference>
<dbReference type="Pfam" id="PF02230">
    <property type="entry name" value="Abhydrolase_2"/>
    <property type="match status" value="1"/>
</dbReference>
<dbReference type="SUPFAM" id="SSF53474">
    <property type="entry name" value="alpha/beta-Hydrolases"/>
    <property type="match status" value="1"/>
</dbReference>
<dbReference type="AlphaFoldDB" id="A0A6M0SH17"/>
<gene>
    <name evidence="2" type="ORF">D0962_34815</name>
</gene>
<evidence type="ECO:0000259" key="1">
    <source>
        <dbReference type="Pfam" id="PF02230"/>
    </source>
</evidence>
<reference evidence="2 3" key="1">
    <citation type="journal article" date="2020" name="Microb. Ecol.">
        <title>Ecogenomics of the Marine Benthic Filamentous Cyanobacterium Adonisia.</title>
        <authorList>
            <person name="Walter J.M."/>
            <person name="Coutinho F.H."/>
            <person name="Leomil L."/>
            <person name="Hargreaves P.I."/>
            <person name="Campeao M.E."/>
            <person name="Vieira V.V."/>
            <person name="Silva B.S."/>
            <person name="Fistarol G.O."/>
            <person name="Salomon P.S."/>
            <person name="Sawabe T."/>
            <person name="Mino S."/>
            <person name="Hosokawa M."/>
            <person name="Miyashita H."/>
            <person name="Maruyama F."/>
            <person name="van Verk M.C."/>
            <person name="Dutilh B.E."/>
            <person name="Thompson C.C."/>
            <person name="Thompson F.L."/>
        </authorList>
    </citation>
    <scope>NUCLEOTIDE SEQUENCE [LARGE SCALE GENOMIC DNA]</scope>
    <source>
        <strain evidence="2 3">CCMR0082</strain>
    </source>
</reference>